<feature type="region of interest" description="Disordered" evidence="1">
    <location>
        <begin position="24"/>
        <end position="45"/>
    </location>
</feature>
<sequence length="45" mass="4627">MDVACASATSADCCSPVGDCFFTSAPTASSASTTHPRTRVDDDDR</sequence>
<name>A0A0A9PYQ1_ARUDO</name>
<reference evidence="2" key="2">
    <citation type="journal article" date="2015" name="Data Brief">
        <title>Shoot transcriptome of the giant reed, Arundo donax.</title>
        <authorList>
            <person name="Barrero R.A."/>
            <person name="Guerrero F.D."/>
            <person name="Moolhuijzen P."/>
            <person name="Goolsby J.A."/>
            <person name="Tidwell J."/>
            <person name="Bellgard S.E."/>
            <person name="Bellgard M.I."/>
        </authorList>
    </citation>
    <scope>NUCLEOTIDE SEQUENCE</scope>
    <source>
        <tissue evidence="2">Shoot tissue taken approximately 20 cm above the soil surface</tissue>
    </source>
</reference>
<reference evidence="2" key="1">
    <citation type="submission" date="2014-09" db="EMBL/GenBank/DDBJ databases">
        <authorList>
            <person name="Magalhaes I.L.F."/>
            <person name="Oliveira U."/>
            <person name="Santos F.R."/>
            <person name="Vidigal T.H.D.A."/>
            <person name="Brescovit A.D."/>
            <person name="Santos A.J."/>
        </authorList>
    </citation>
    <scope>NUCLEOTIDE SEQUENCE</scope>
    <source>
        <tissue evidence="2">Shoot tissue taken approximately 20 cm above the soil surface</tissue>
    </source>
</reference>
<proteinExistence type="predicted"/>
<evidence type="ECO:0000256" key="1">
    <source>
        <dbReference type="SAM" id="MobiDB-lite"/>
    </source>
</evidence>
<dbReference type="AlphaFoldDB" id="A0A0A9PYQ1"/>
<accession>A0A0A9PYQ1</accession>
<dbReference type="EMBL" id="GBRH01258259">
    <property type="protein sequence ID" value="JAD39636.1"/>
    <property type="molecule type" value="Transcribed_RNA"/>
</dbReference>
<protein>
    <submittedName>
        <fullName evidence="2">Uncharacterized protein</fullName>
    </submittedName>
</protein>
<feature type="compositionally biased region" description="Low complexity" evidence="1">
    <location>
        <begin position="24"/>
        <end position="34"/>
    </location>
</feature>
<evidence type="ECO:0000313" key="2">
    <source>
        <dbReference type="EMBL" id="JAD39636.1"/>
    </source>
</evidence>
<organism evidence="2">
    <name type="scientific">Arundo donax</name>
    <name type="common">Giant reed</name>
    <name type="synonym">Donax arundinaceus</name>
    <dbReference type="NCBI Taxonomy" id="35708"/>
    <lineage>
        <taxon>Eukaryota</taxon>
        <taxon>Viridiplantae</taxon>
        <taxon>Streptophyta</taxon>
        <taxon>Embryophyta</taxon>
        <taxon>Tracheophyta</taxon>
        <taxon>Spermatophyta</taxon>
        <taxon>Magnoliopsida</taxon>
        <taxon>Liliopsida</taxon>
        <taxon>Poales</taxon>
        <taxon>Poaceae</taxon>
        <taxon>PACMAD clade</taxon>
        <taxon>Arundinoideae</taxon>
        <taxon>Arundineae</taxon>
        <taxon>Arundo</taxon>
    </lineage>
</organism>